<sequence>MVDPATDRDAAADRAADDTGPTDTTAASEAAFDVAPELFGAAPGDGDRHRVPDDAAL</sequence>
<feature type="region of interest" description="Disordered" evidence="1">
    <location>
        <begin position="38"/>
        <end position="57"/>
    </location>
</feature>
<dbReference type="RefSeq" id="WP_198060205.1">
    <property type="nucleotide sequence ID" value="NZ_CP065856.1"/>
</dbReference>
<accession>A0A7T3FVZ4</accession>
<feature type="region of interest" description="Disordered" evidence="1">
    <location>
        <begin position="1"/>
        <end position="30"/>
    </location>
</feature>
<evidence type="ECO:0000256" key="1">
    <source>
        <dbReference type="SAM" id="MobiDB-lite"/>
    </source>
</evidence>
<proteinExistence type="predicted"/>
<dbReference type="AlphaFoldDB" id="A0A7T3FVZ4"/>
<feature type="compositionally biased region" description="Low complexity" evidence="1">
    <location>
        <begin position="18"/>
        <end position="27"/>
    </location>
</feature>
<reference evidence="2 3" key="1">
    <citation type="submission" date="2020-12" db="EMBL/GenBank/DDBJ databases">
        <title>Halosimplex halophilum sp. nov. and Halosimplex salinum sp. nov., two new members of the genus Halosimplex.</title>
        <authorList>
            <person name="Cui H.L."/>
        </authorList>
    </citation>
    <scope>NUCLEOTIDE SEQUENCE [LARGE SCALE GENOMIC DNA]</scope>
    <source>
        <strain evidence="2 3">YGH94</strain>
    </source>
</reference>
<dbReference type="OrthoDB" id="384397at2157"/>
<feature type="compositionally biased region" description="Basic and acidic residues" evidence="1">
    <location>
        <begin position="45"/>
        <end position="57"/>
    </location>
</feature>
<dbReference type="KEGG" id="hlt:I7X12_11400"/>
<name>A0A7T3FVZ4_9EURY</name>
<organism evidence="2 3">
    <name type="scientific">Halosimplex litoreum</name>
    <dbReference type="NCBI Taxonomy" id="1198301"/>
    <lineage>
        <taxon>Archaea</taxon>
        <taxon>Methanobacteriati</taxon>
        <taxon>Methanobacteriota</taxon>
        <taxon>Stenosarchaea group</taxon>
        <taxon>Halobacteria</taxon>
        <taxon>Halobacteriales</taxon>
        <taxon>Haloarculaceae</taxon>
        <taxon>Halosimplex</taxon>
    </lineage>
</organism>
<dbReference type="Proteomes" id="UP000595001">
    <property type="component" value="Chromosome"/>
</dbReference>
<evidence type="ECO:0000313" key="2">
    <source>
        <dbReference type="EMBL" id="QPV61373.1"/>
    </source>
</evidence>
<gene>
    <name evidence="2" type="ORF">I7X12_11400</name>
</gene>
<protein>
    <submittedName>
        <fullName evidence="2">Uncharacterized protein</fullName>
    </submittedName>
</protein>
<dbReference type="GeneID" id="60589107"/>
<dbReference type="EMBL" id="CP065856">
    <property type="protein sequence ID" value="QPV61373.1"/>
    <property type="molecule type" value="Genomic_DNA"/>
</dbReference>
<feature type="compositionally biased region" description="Basic and acidic residues" evidence="1">
    <location>
        <begin position="1"/>
        <end position="17"/>
    </location>
</feature>
<evidence type="ECO:0000313" key="3">
    <source>
        <dbReference type="Proteomes" id="UP000595001"/>
    </source>
</evidence>
<keyword evidence="3" id="KW-1185">Reference proteome</keyword>